<accession>A0AC35F4X8</accession>
<dbReference type="WBParaSite" id="PS1159_v2.g1395.t1">
    <property type="protein sequence ID" value="PS1159_v2.g1395.t1"/>
    <property type="gene ID" value="PS1159_v2.g1395"/>
</dbReference>
<dbReference type="Proteomes" id="UP000887580">
    <property type="component" value="Unplaced"/>
</dbReference>
<organism evidence="1 2">
    <name type="scientific">Panagrolaimus sp. PS1159</name>
    <dbReference type="NCBI Taxonomy" id="55785"/>
    <lineage>
        <taxon>Eukaryota</taxon>
        <taxon>Metazoa</taxon>
        <taxon>Ecdysozoa</taxon>
        <taxon>Nematoda</taxon>
        <taxon>Chromadorea</taxon>
        <taxon>Rhabditida</taxon>
        <taxon>Tylenchina</taxon>
        <taxon>Panagrolaimomorpha</taxon>
        <taxon>Panagrolaimoidea</taxon>
        <taxon>Panagrolaimidae</taxon>
        <taxon>Panagrolaimus</taxon>
    </lineage>
</organism>
<protein>
    <submittedName>
        <fullName evidence="2">Cytochrome P450</fullName>
    </submittedName>
</protein>
<proteinExistence type="predicted"/>
<name>A0AC35F4X8_9BILA</name>
<evidence type="ECO:0000313" key="1">
    <source>
        <dbReference type="Proteomes" id="UP000887580"/>
    </source>
</evidence>
<sequence>MLMFFFAFLGCILFYNYYWKRKDFPPGPPPLPLIGNLLNIFKDPPGYKTFQQWQKDYGNVYTFWICEEPVVAVTNYQLINETFIKDGDAFAGRRAIGNYNATVRGGDYGIIFVDSDLWKEHRRFALQVFRDFGMGKGLMEEKILCEFDNMFESIEYHLNFQKHVKINILPIFEIAVSNIINQMLFGFSYHGEEKKKEFSHYKDIISRHMQMGTQPSSLIGLLFFKTVRYLPYFNKKIDMVLNDYKFLTDYCKEQIKKHRNEMKGSNYDKESPPKDYVEAYLRESEKSPSFTDIQLINSLFDLWIAGQETTANTLIFSVLYLLHNPEIQSKLHKELDAIIGSDRRINLSDKNSLIYVNAFINEVQRSVNLLPQNLLHKTLKDVKVGKYIVKKGTTIIPQISNVLYDENVFPKPQKFKPERFIDENGQLKKVNELVPFSIGKRQCLGESLARMELFLIISNFYNHFKVSPINSDSLPSLDKTSGITVQPKAFECNISKRFLK</sequence>
<reference evidence="2" key="1">
    <citation type="submission" date="2022-11" db="UniProtKB">
        <authorList>
            <consortium name="WormBaseParasite"/>
        </authorList>
    </citation>
    <scope>IDENTIFICATION</scope>
</reference>
<evidence type="ECO:0000313" key="2">
    <source>
        <dbReference type="WBParaSite" id="PS1159_v2.g1395.t1"/>
    </source>
</evidence>